<name>A0A2N0VF54_9BACT</name>
<dbReference type="AlphaFoldDB" id="A0A2N0VF54"/>
<keyword evidence="9 10" id="KW-0131">Cell cycle</keyword>
<evidence type="ECO:0000256" key="5">
    <source>
        <dbReference type="ARBA" id="ARBA00022618"/>
    </source>
</evidence>
<evidence type="ECO:0000256" key="4">
    <source>
        <dbReference type="ARBA" id="ARBA00022475"/>
    </source>
</evidence>
<dbReference type="PANTHER" id="PTHR47755">
    <property type="entry name" value="CELL DIVISION PROTEIN FTSX"/>
    <property type="match status" value="1"/>
</dbReference>
<gene>
    <name evidence="14" type="ORF">CWD77_13325</name>
</gene>
<protein>
    <recommendedName>
        <fullName evidence="3 10">Cell division protein FtsX</fullName>
    </recommendedName>
</protein>
<comment type="caution">
    <text evidence="14">The sequence shown here is derived from an EMBL/GenBank/DDBJ whole genome shotgun (WGS) entry which is preliminary data.</text>
</comment>
<evidence type="ECO:0000256" key="8">
    <source>
        <dbReference type="ARBA" id="ARBA00023136"/>
    </source>
</evidence>
<feature type="transmembrane region" description="Helical" evidence="11">
    <location>
        <begin position="259"/>
        <end position="278"/>
    </location>
</feature>
<dbReference type="RefSeq" id="WP_101074080.1">
    <property type="nucleotide sequence ID" value="NZ_PISP01000005.1"/>
</dbReference>
<evidence type="ECO:0000256" key="7">
    <source>
        <dbReference type="ARBA" id="ARBA00022989"/>
    </source>
</evidence>
<dbReference type="Gene3D" id="3.30.70.3040">
    <property type="match status" value="1"/>
</dbReference>
<dbReference type="InterPro" id="IPR004513">
    <property type="entry name" value="FtsX"/>
</dbReference>
<keyword evidence="4 10" id="KW-1003">Cell membrane</keyword>
<reference evidence="14 15" key="1">
    <citation type="submission" date="2017-11" db="EMBL/GenBank/DDBJ databases">
        <title>Rhodohalobacter 15182 sp. nov., isolated from a salt lake.</title>
        <authorList>
            <person name="Han S."/>
        </authorList>
    </citation>
    <scope>NUCLEOTIDE SEQUENCE [LARGE SCALE GENOMIC DNA]</scope>
    <source>
        <strain evidence="14 15">15182</strain>
    </source>
</reference>
<dbReference type="PIRSF" id="PIRSF003097">
    <property type="entry name" value="FtsX"/>
    <property type="match status" value="1"/>
</dbReference>
<dbReference type="EMBL" id="PISP01000005">
    <property type="protein sequence ID" value="PKD42829.1"/>
    <property type="molecule type" value="Genomic_DNA"/>
</dbReference>
<feature type="domain" description="ABC3 transporter permease C-terminal" evidence="12">
    <location>
        <begin position="171"/>
        <end position="276"/>
    </location>
</feature>
<feature type="transmembrane region" description="Helical" evidence="11">
    <location>
        <begin position="215"/>
        <end position="239"/>
    </location>
</feature>
<dbReference type="InterPro" id="IPR003838">
    <property type="entry name" value="ABC3_permease_C"/>
</dbReference>
<feature type="domain" description="FtsX extracellular" evidence="13">
    <location>
        <begin position="56"/>
        <end position="148"/>
    </location>
</feature>
<comment type="similarity">
    <text evidence="2 10">Belongs to the ABC-4 integral membrane protein family. FtsX subfamily.</text>
</comment>
<evidence type="ECO:0000256" key="2">
    <source>
        <dbReference type="ARBA" id="ARBA00007379"/>
    </source>
</evidence>
<evidence type="ECO:0000256" key="9">
    <source>
        <dbReference type="ARBA" id="ARBA00023306"/>
    </source>
</evidence>
<dbReference type="GO" id="GO:0005886">
    <property type="term" value="C:plasma membrane"/>
    <property type="evidence" value="ECO:0007669"/>
    <property type="project" value="UniProtKB-SubCell"/>
</dbReference>
<keyword evidence="15" id="KW-1185">Reference proteome</keyword>
<organism evidence="14 15">
    <name type="scientific">Rhodohalobacter barkolensis</name>
    <dbReference type="NCBI Taxonomy" id="2053187"/>
    <lineage>
        <taxon>Bacteria</taxon>
        <taxon>Pseudomonadati</taxon>
        <taxon>Balneolota</taxon>
        <taxon>Balneolia</taxon>
        <taxon>Balneolales</taxon>
        <taxon>Balneolaceae</taxon>
        <taxon>Rhodohalobacter</taxon>
    </lineage>
</organism>
<evidence type="ECO:0000256" key="3">
    <source>
        <dbReference type="ARBA" id="ARBA00021907"/>
    </source>
</evidence>
<evidence type="ECO:0000256" key="1">
    <source>
        <dbReference type="ARBA" id="ARBA00004651"/>
    </source>
</evidence>
<keyword evidence="7 11" id="KW-1133">Transmembrane helix</keyword>
<feature type="transmembrane region" description="Helical" evidence="11">
    <location>
        <begin position="20"/>
        <end position="38"/>
    </location>
</feature>
<evidence type="ECO:0000259" key="12">
    <source>
        <dbReference type="Pfam" id="PF02687"/>
    </source>
</evidence>
<dbReference type="GO" id="GO:0051301">
    <property type="term" value="P:cell division"/>
    <property type="evidence" value="ECO:0007669"/>
    <property type="project" value="UniProtKB-KW"/>
</dbReference>
<evidence type="ECO:0000313" key="14">
    <source>
        <dbReference type="EMBL" id="PKD42829.1"/>
    </source>
</evidence>
<sequence length="296" mass="33294">MSLGYVLKEGVAGLSRARLAAFTSIFSLFVAVLLVGVLSRVGFNAFEVIQILKQQVEVEVFLQNVDDQTTQEIRDRIEQETIVAELSYISRDSASKIFQQDFGIGSDALADLQFLPASFKVKVNENAEIAQIDSLVQQMSDYRGVDEVRFNQALLQTLESRTETLFIIGSSIGAFILFVAMILVFNTIRLTIYAKRDLIRAMKLVGATNSFIRRPFLIEGIFQGVIAGTLAASIIYILFEWVVPQIVPQLGVLSWPFGRWYFLLAAVLLLAIIMGWWGSRWAARKFIRETKVYTTN</sequence>
<evidence type="ECO:0000256" key="10">
    <source>
        <dbReference type="PIRNR" id="PIRNR003097"/>
    </source>
</evidence>
<accession>A0A2N0VF54</accession>
<evidence type="ECO:0000256" key="6">
    <source>
        <dbReference type="ARBA" id="ARBA00022692"/>
    </source>
</evidence>
<keyword evidence="8 10" id="KW-0472">Membrane</keyword>
<evidence type="ECO:0000313" key="15">
    <source>
        <dbReference type="Proteomes" id="UP000233398"/>
    </source>
</evidence>
<keyword evidence="5 10" id="KW-0132">Cell division</keyword>
<feature type="transmembrane region" description="Helical" evidence="11">
    <location>
        <begin position="165"/>
        <end position="194"/>
    </location>
</feature>
<proteinExistence type="inferred from homology"/>
<evidence type="ECO:0000256" key="11">
    <source>
        <dbReference type="SAM" id="Phobius"/>
    </source>
</evidence>
<comment type="subcellular location">
    <subcellularLocation>
        <location evidence="1">Cell membrane</location>
        <topology evidence="1">Multi-pass membrane protein</topology>
    </subcellularLocation>
</comment>
<keyword evidence="6 11" id="KW-0812">Transmembrane</keyword>
<evidence type="ECO:0000259" key="13">
    <source>
        <dbReference type="Pfam" id="PF18075"/>
    </source>
</evidence>
<dbReference type="Proteomes" id="UP000233398">
    <property type="component" value="Unassembled WGS sequence"/>
</dbReference>
<dbReference type="InterPro" id="IPR040690">
    <property type="entry name" value="FtsX_ECD"/>
</dbReference>
<dbReference type="OrthoDB" id="9813411at2"/>
<dbReference type="Pfam" id="PF02687">
    <property type="entry name" value="FtsX"/>
    <property type="match status" value="1"/>
</dbReference>
<dbReference type="Pfam" id="PF18075">
    <property type="entry name" value="FtsX_ECD"/>
    <property type="match status" value="1"/>
</dbReference>
<dbReference type="PANTHER" id="PTHR47755:SF1">
    <property type="entry name" value="CELL DIVISION PROTEIN FTSX"/>
    <property type="match status" value="1"/>
</dbReference>